<sequence length="216" mass="23318">MSTQLERRECCQTICCLDAISTSCISQRGASYLNINPGITTSAAGNTLSIRVNDFDNWLRGKIDIYLTSSRRAAVSPGKNHVIRCAVHICKCSGLCAFLGVPVHNSNSNSTDNVCRRSNCNLRCAVHRYVRGNNLCCAEPDSWLCTTGDSLSCIQETSTSNDNGVAACCITSMGAVKRSAACRHICNSWRVIVRECISKRGTGISITGHNIDCSAD</sequence>
<gene>
    <name evidence="1" type="ORF">UFOPK3770_01043</name>
</gene>
<name>A0A6J5ZM17_9ZZZZ</name>
<evidence type="ECO:0000313" key="1">
    <source>
        <dbReference type="EMBL" id="CAB4342019.1"/>
    </source>
</evidence>
<accession>A0A6J5ZM17</accession>
<protein>
    <submittedName>
        <fullName evidence="1">Unannotated protein</fullName>
    </submittedName>
</protein>
<dbReference type="AlphaFoldDB" id="A0A6J5ZM17"/>
<dbReference type="EMBL" id="CAESAJ010000129">
    <property type="protein sequence ID" value="CAB4342019.1"/>
    <property type="molecule type" value="Genomic_DNA"/>
</dbReference>
<proteinExistence type="predicted"/>
<organism evidence="1">
    <name type="scientific">freshwater metagenome</name>
    <dbReference type="NCBI Taxonomy" id="449393"/>
    <lineage>
        <taxon>unclassified sequences</taxon>
        <taxon>metagenomes</taxon>
        <taxon>ecological metagenomes</taxon>
    </lineage>
</organism>
<reference evidence="1" key="1">
    <citation type="submission" date="2020-05" db="EMBL/GenBank/DDBJ databases">
        <authorList>
            <person name="Chiriac C."/>
            <person name="Salcher M."/>
            <person name="Ghai R."/>
            <person name="Kavagutti S V."/>
        </authorList>
    </citation>
    <scope>NUCLEOTIDE SEQUENCE</scope>
</reference>